<proteinExistence type="predicted"/>
<protein>
    <submittedName>
        <fullName evidence="1">Uncharacterized protein</fullName>
    </submittedName>
</protein>
<evidence type="ECO:0000313" key="2">
    <source>
        <dbReference type="Proteomes" id="UP000317178"/>
    </source>
</evidence>
<keyword evidence="2" id="KW-1185">Reference proteome</keyword>
<evidence type="ECO:0000313" key="1">
    <source>
        <dbReference type="EMBL" id="QDU82649.1"/>
    </source>
</evidence>
<gene>
    <name evidence="1" type="ORF">Pla110_44100</name>
</gene>
<dbReference type="EMBL" id="CP036281">
    <property type="protein sequence ID" value="QDU82649.1"/>
    <property type="molecule type" value="Genomic_DNA"/>
</dbReference>
<name>A0A518CTT7_9PLAN</name>
<dbReference type="Proteomes" id="UP000317178">
    <property type="component" value="Chromosome"/>
</dbReference>
<dbReference type="KEGG" id="plon:Pla110_44100"/>
<organism evidence="1 2">
    <name type="scientific">Polystyrenella longa</name>
    <dbReference type="NCBI Taxonomy" id="2528007"/>
    <lineage>
        <taxon>Bacteria</taxon>
        <taxon>Pseudomonadati</taxon>
        <taxon>Planctomycetota</taxon>
        <taxon>Planctomycetia</taxon>
        <taxon>Planctomycetales</taxon>
        <taxon>Planctomycetaceae</taxon>
        <taxon>Polystyrenella</taxon>
    </lineage>
</organism>
<accession>A0A518CTT7</accession>
<sequence>MYLIDSLCPSGGMGGHGFTIHLSPEFRDAVKSSGIGQPQVDHVLKNYGDEWASKCGLLHRYDPNRRRLSHRFVSSGTIPSDEASCHHGITIRWGEWGPEHITVPGNACGLDIDSCPSVYRGGRILLPHNVDHWGQVNLLLIVFCWFAHSVALQNSVNDE</sequence>
<dbReference type="AlphaFoldDB" id="A0A518CTT7"/>
<reference evidence="1 2" key="1">
    <citation type="submission" date="2019-02" db="EMBL/GenBank/DDBJ databases">
        <title>Deep-cultivation of Planctomycetes and their phenomic and genomic characterization uncovers novel biology.</title>
        <authorList>
            <person name="Wiegand S."/>
            <person name="Jogler M."/>
            <person name="Boedeker C."/>
            <person name="Pinto D."/>
            <person name="Vollmers J."/>
            <person name="Rivas-Marin E."/>
            <person name="Kohn T."/>
            <person name="Peeters S.H."/>
            <person name="Heuer A."/>
            <person name="Rast P."/>
            <person name="Oberbeckmann S."/>
            <person name="Bunk B."/>
            <person name="Jeske O."/>
            <person name="Meyerdierks A."/>
            <person name="Storesund J.E."/>
            <person name="Kallscheuer N."/>
            <person name="Luecker S."/>
            <person name="Lage O.M."/>
            <person name="Pohl T."/>
            <person name="Merkel B.J."/>
            <person name="Hornburger P."/>
            <person name="Mueller R.-W."/>
            <person name="Bruemmer F."/>
            <person name="Labrenz M."/>
            <person name="Spormann A.M."/>
            <person name="Op den Camp H."/>
            <person name="Overmann J."/>
            <person name="Amann R."/>
            <person name="Jetten M.S.M."/>
            <person name="Mascher T."/>
            <person name="Medema M.H."/>
            <person name="Devos D.P."/>
            <person name="Kaster A.-K."/>
            <person name="Ovreas L."/>
            <person name="Rohde M."/>
            <person name="Galperin M.Y."/>
            <person name="Jogler C."/>
        </authorList>
    </citation>
    <scope>NUCLEOTIDE SEQUENCE [LARGE SCALE GENOMIC DNA]</scope>
    <source>
        <strain evidence="1 2">Pla110</strain>
    </source>
</reference>